<name>A0A8T0BGF4_SILME</name>
<keyword evidence="2" id="KW-1185">Reference proteome</keyword>
<dbReference type="OrthoDB" id="8894922at2759"/>
<sequence>MNYEHIDKALKKANENFGLGFHVAFHSIKEPVKLDKYLYVNVLLQVTTCRKTSDNAYEHRDECTKRKNNAPMIDCVVCKTHDGEELVDCARAFQNRAEIRGKCQQRYGGHGTAF</sequence>
<dbReference type="AlphaFoldDB" id="A0A8T0BGF4"/>
<evidence type="ECO:0000313" key="1">
    <source>
        <dbReference type="EMBL" id="KAF7706109.1"/>
    </source>
</evidence>
<dbReference type="Proteomes" id="UP000606274">
    <property type="component" value="Unassembled WGS sequence"/>
</dbReference>
<comment type="caution">
    <text evidence="1">The sequence shown here is derived from an EMBL/GenBank/DDBJ whole genome shotgun (WGS) entry which is preliminary data.</text>
</comment>
<organism evidence="1 2">
    <name type="scientific">Silurus meridionalis</name>
    <name type="common">Southern catfish</name>
    <name type="synonym">Silurus soldatovi meridionalis</name>
    <dbReference type="NCBI Taxonomy" id="175797"/>
    <lineage>
        <taxon>Eukaryota</taxon>
        <taxon>Metazoa</taxon>
        <taxon>Chordata</taxon>
        <taxon>Craniata</taxon>
        <taxon>Vertebrata</taxon>
        <taxon>Euteleostomi</taxon>
        <taxon>Actinopterygii</taxon>
        <taxon>Neopterygii</taxon>
        <taxon>Teleostei</taxon>
        <taxon>Ostariophysi</taxon>
        <taxon>Siluriformes</taxon>
        <taxon>Siluridae</taxon>
        <taxon>Silurus</taxon>
    </lineage>
</organism>
<protein>
    <recommendedName>
        <fullName evidence="3">Cystatin domain-containing protein</fullName>
    </recommendedName>
</protein>
<evidence type="ECO:0000313" key="2">
    <source>
        <dbReference type="Proteomes" id="UP000606274"/>
    </source>
</evidence>
<proteinExistence type="predicted"/>
<gene>
    <name evidence="1" type="ORF">HF521_019363</name>
</gene>
<accession>A0A8T0BGF4</accession>
<dbReference type="EMBL" id="JABFDY010000006">
    <property type="protein sequence ID" value="KAF7706109.1"/>
    <property type="molecule type" value="Genomic_DNA"/>
</dbReference>
<reference evidence="1" key="1">
    <citation type="submission" date="2020-08" db="EMBL/GenBank/DDBJ databases">
        <title>Chromosome-level assembly of Southern catfish (Silurus meridionalis) provides insights into visual adaptation to the nocturnal and benthic lifestyles.</title>
        <authorList>
            <person name="Zhang Y."/>
            <person name="Wang D."/>
            <person name="Peng Z."/>
        </authorList>
    </citation>
    <scope>NUCLEOTIDE SEQUENCE</scope>
    <source>
        <strain evidence="1">SWU-2019-XX</strain>
        <tissue evidence="1">Muscle</tissue>
    </source>
</reference>
<evidence type="ECO:0008006" key="3">
    <source>
        <dbReference type="Google" id="ProtNLM"/>
    </source>
</evidence>